<keyword evidence="7" id="KW-0812">Transmembrane</keyword>
<evidence type="ECO:0000313" key="10">
    <source>
        <dbReference type="Proteomes" id="UP000002420"/>
    </source>
</evidence>
<dbReference type="STRING" id="398767.Glov_3618"/>
<dbReference type="SMART" id="SM00387">
    <property type="entry name" value="HATPase_c"/>
    <property type="match status" value="1"/>
</dbReference>
<dbReference type="PANTHER" id="PTHR45453">
    <property type="entry name" value="PHOSPHATE REGULON SENSOR PROTEIN PHOR"/>
    <property type="match status" value="1"/>
</dbReference>
<dbReference type="Gene3D" id="3.30.565.10">
    <property type="entry name" value="Histidine kinase-like ATPase, C-terminal domain"/>
    <property type="match status" value="1"/>
</dbReference>
<dbReference type="GO" id="GO:0000155">
    <property type="term" value="F:phosphorelay sensor kinase activity"/>
    <property type="evidence" value="ECO:0007669"/>
    <property type="project" value="InterPro"/>
</dbReference>
<evidence type="ECO:0000259" key="8">
    <source>
        <dbReference type="PROSITE" id="PS50109"/>
    </source>
</evidence>
<dbReference type="Gene3D" id="1.10.287.130">
    <property type="match status" value="1"/>
</dbReference>
<dbReference type="InterPro" id="IPR050351">
    <property type="entry name" value="BphY/WalK/GraS-like"/>
</dbReference>
<dbReference type="AlphaFoldDB" id="B3E3P7"/>
<dbReference type="OrthoDB" id="9804645at2"/>
<keyword evidence="10" id="KW-1185">Reference proteome</keyword>
<accession>B3E3P7</accession>
<dbReference type="RefSeq" id="WP_012471637.1">
    <property type="nucleotide sequence ID" value="NC_010814.1"/>
</dbReference>
<keyword evidence="7" id="KW-1133">Transmembrane helix</keyword>
<dbReference type="InterPro" id="IPR036097">
    <property type="entry name" value="HisK_dim/P_sf"/>
</dbReference>
<dbReference type="HOGENOM" id="CLU_000445_89_3_7"/>
<dbReference type="GO" id="GO:0005886">
    <property type="term" value="C:plasma membrane"/>
    <property type="evidence" value="ECO:0007669"/>
    <property type="project" value="TreeGrafter"/>
</dbReference>
<gene>
    <name evidence="9" type="ordered locus">Glov_3618</name>
</gene>
<comment type="catalytic activity">
    <reaction evidence="1">
        <text>ATP + protein L-histidine = ADP + protein N-phospho-L-histidine.</text>
        <dbReference type="EC" id="2.7.13.3"/>
    </reaction>
</comment>
<evidence type="ECO:0000256" key="2">
    <source>
        <dbReference type="ARBA" id="ARBA00012438"/>
    </source>
</evidence>
<keyword evidence="3" id="KW-0597">Phosphoprotein</keyword>
<dbReference type="SMART" id="SM00388">
    <property type="entry name" value="HisKA"/>
    <property type="match status" value="1"/>
</dbReference>
<evidence type="ECO:0000256" key="6">
    <source>
        <dbReference type="ARBA" id="ARBA00023012"/>
    </source>
</evidence>
<evidence type="ECO:0000256" key="3">
    <source>
        <dbReference type="ARBA" id="ARBA00022553"/>
    </source>
</evidence>
<dbReference type="EC" id="2.7.13.3" evidence="2"/>
<dbReference type="InterPro" id="IPR003594">
    <property type="entry name" value="HATPase_dom"/>
</dbReference>
<keyword evidence="7" id="KW-0472">Membrane</keyword>
<dbReference type="PRINTS" id="PR00344">
    <property type="entry name" value="BCTRLSENSOR"/>
</dbReference>
<dbReference type="InterPro" id="IPR005467">
    <property type="entry name" value="His_kinase_dom"/>
</dbReference>
<dbReference type="Pfam" id="PF02518">
    <property type="entry name" value="HATPase_c"/>
    <property type="match status" value="1"/>
</dbReference>
<evidence type="ECO:0000256" key="7">
    <source>
        <dbReference type="SAM" id="Phobius"/>
    </source>
</evidence>
<reference evidence="9 10" key="1">
    <citation type="submission" date="2008-05" db="EMBL/GenBank/DDBJ databases">
        <title>Complete sequence of chromosome of Geobacter lovleyi SZ.</title>
        <authorList>
            <consortium name="US DOE Joint Genome Institute"/>
            <person name="Lucas S."/>
            <person name="Copeland A."/>
            <person name="Lapidus A."/>
            <person name="Glavina del Rio T."/>
            <person name="Dalin E."/>
            <person name="Tice H."/>
            <person name="Bruce D."/>
            <person name="Goodwin L."/>
            <person name="Pitluck S."/>
            <person name="Chertkov O."/>
            <person name="Meincke L."/>
            <person name="Brettin T."/>
            <person name="Detter J.C."/>
            <person name="Han C."/>
            <person name="Tapia R."/>
            <person name="Kuske C.R."/>
            <person name="Schmutz J."/>
            <person name="Larimer F."/>
            <person name="Land M."/>
            <person name="Hauser L."/>
            <person name="Kyrpides N."/>
            <person name="Mikhailova N."/>
            <person name="Sung Y."/>
            <person name="Fletcher K.E."/>
            <person name="Ritalahti K.M."/>
            <person name="Loeffler F.E."/>
            <person name="Richardson P."/>
        </authorList>
    </citation>
    <scope>NUCLEOTIDE SEQUENCE [LARGE SCALE GENOMIC DNA]</scope>
    <source>
        <strain evidence="10">ATCC BAA-1151 / DSM 17278 / SZ</strain>
    </source>
</reference>
<evidence type="ECO:0000256" key="4">
    <source>
        <dbReference type="ARBA" id="ARBA00022679"/>
    </source>
</evidence>
<dbReference type="eggNOG" id="COG5002">
    <property type="taxonomic scope" value="Bacteria"/>
</dbReference>
<keyword evidence="4" id="KW-0808">Transferase</keyword>
<dbReference type="CDD" id="cd00082">
    <property type="entry name" value="HisKA"/>
    <property type="match status" value="1"/>
</dbReference>
<keyword evidence="6" id="KW-0902">Two-component regulatory system</keyword>
<dbReference type="InterPro" id="IPR004358">
    <property type="entry name" value="Sig_transdc_His_kin-like_C"/>
</dbReference>
<dbReference type="SUPFAM" id="SSF47384">
    <property type="entry name" value="Homodimeric domain of signal transducing histidine kinase"/>
    <property type="match status" value="1"/>
</dbReference>
<evidence type="ECO:0000256" key="1">
    <source>
        <dbReference type="ARBA" id="ARBA00000085"/>
    </source>
</evidence>
<feature type="domain" description="Histidine kinase" evidence="8">
    <location>
        <begin position="97"/>
        <end position="312"/>
    </location>
</feature>
<dbReference type="PANTHER" id="PTHR45453:SF1">
    <property type="entry name" value="PHOSPHATE REGULON SENSOR PROTEIN PHOR"/>
    <property type="match status" value="1"/>
</dbReference>
<dbReference type="PROSITE" id="PS50109">
    <property type="entry name" value="HIS_KIN"/>
    <property type="match status" value="1"/>
</dbReference>
<proteinExistence type="predicted"/>
<organism evidence="9 10">
    <name type="scientific">Trichlorobacter lovleyi (strain ATCC BAA-1151 / DSM 17278 / SZ)</name>
    <name type="common">Geobacter lovleyi</name>
    <dbReference type="NCBI Taxonomy" id="398767"/>
    <lineage>
        <taxon>Bacteria</taxon>
        <taxon>Pseudomonadati</taxon>
        <taxon>Thermodesulfobacteriota</taxon>
        <taxon>Desulfuromonadia</taxon>
        <taxon>Geobacterales</taxon>
        <taxon>Geobacteraceae</taxon>
        <taxon>Trichlorobacter</taxon>
    </lineage>
</organism>
<dbReference type="GO" id="GO:0004721">
    <property type="term" value="F:phosphoprotein phosphatase activity"/>
    <property type="evidence" value="ECO:0007669"/>
    <property type="project" value="TreeGrafter"/>
</dbReference>
<evidence type="ECO:0000313" key="9">
    <source>
        <dbReference type="EMBL" id="ACD97319.1"/>
    </source>
</evidence>
<dbReference type="SUPFAM" id="SSF55874">
    <property type="entry name" value="ATPase domain of HSP90 chaperone/DNA topoisomerase II/histidine kinase"/>
    <property type="match status" value="1"/>
</dbReference>
<dbReference type="EMBL" id="CP001089">
    <property type="protein sequence ID" value="ACD97319.1"/>
    <property type="molecule type" value="Genomic_DNA"/>
</dbReference>
<dbReference type="Proteomes" id="UP000002420">
    <property type="component" value="Chromosome"/>
</dbReference>
<keyword evidence="5 9" id="KW-0418">Kinase</keyword>
<dbReference type="KEGG" id="glo:Glov_3618"/>
<dbReference type="InterPro" id="IPR003661">
    <property type="entry name" value="HisK_dim/P_dom"/>
</dbReference>
<protein>
    <recommendedName>
        <fullName evidence="2">histidine kinase</fullName>
        <ecNumber evidence="2">2.7.13.3</ecNumber>
    </recommendedName>
</protein>
<name>B3E3P7_TRIL1</name>
<feature type="transmembrane region" description="Helical" evidence="7">
    <location>
        <begin position="12"/>
        <end position="33"/>
    </location>
</feature>
<feature type="transmembrane region" description="Helical" evidence="7">
    <location>
        <begin position="60"/>
        <end position="81"/>
    </location>
</feature>
<evidence type="ECO:0000256" key="5">
    <source>
        <dbReference type="ARBA" id="ARBA00022777"/>
    </source>
</evidence>
<dbReference type="GO" id="GO:0016036">
    <property type="term" value="P:cellular response to phosphate starvation"/>
    <property type="evidence" value="ECO:0007669"/>
    <property type="project" value="TreeGrafter"/>
</dbReference>
<dbReference type="Pfam" id="PF00512">
    <property type="entry name" value="HisKA"/>
    <property type="match status" value="1"/>
</dbReference>
<dbReference type="InterPro" id="IPR036890">
    <property type="entry name" value="HATPase_C_sf"/>
</dbReference>
<sequence>MKLIRRIFNPVIALVAIQLVWVVVVVLWVTWFVGRHRQLKELATRYSPELLARTEGWSPLVQGLLLLAAILAGVYTLFIFWRRQSRLYQEQREFITQVTHELKSPLASIQLHLETIQLRRPSAERLDSFVDTMLDDTHRLHSQIDNLLLAARIEQRRRPADRRVIDLSAFVQKYLDENRDRLPPGTRLELELEPGLKAAVEPDELGTVLRNLLENAVLYSPGVPELELRLSRKGRWAIIALKDHGRGIAKAELRKIFRRFYRVELPDERIRGTGLGLYIVQSVIEGCGGAVQAESAGPGSGCTITLQLPLVEKS</sequence>